<keyword evidence="1" id="KW-0472">Membrane</keyword>
<dbReference type="Proteomes" id="UP000606490">
    <property type="component" value="Unassembled WGS sequence"/>
</dbReference>
<keyword evidence="3" id="KW-1185">Reference proteome</keyword>
<dbReference type="PANTHER" id="PTHR35813:SF1">
    <property type="entry name" value="INNER MEMBRANE PROTEIN YBAN"/>
    <property type="match status" value="1"/>
</dbReference>
<accession>A0ABS1VCP8</accession>
<dbReference type="Pfam" id="PF04304">
    <property type="entry name" value="DUF454"/>
    <property type="match status" value="1"/>
</dbReference>
<dbReference type="EMBL" id="JAEUXJ010000041">
    <property type="protein sequence ID" value="MBL6459461.1"/>
    <property type="molecule type" value="Genomic_DNA"/>
</dbReference>
<evidence type="ECO:0000313" key="2">
    <source>
        <dbReference type="EMBL" id="MBL6459461.1"/>
    </source>
</evidence>
<gene>
    <name evidence="2" type="ORF">JMJ55_29545</name>
</gene>
<dbReference type="PIRSF" id="PIRSF016789">
    <property type="entry name" value="DUF454"/>
    <property type="match status" value="1"/>
</dbReference>
<reference evidence="2 3" key="1">
    <citation type="submission" date="2021-01" db="EMBL/GenBank/DDBJ databases">
        <title>Belnapia mucosa sp. nov. and Belnapia arida sp. nov., isolated from the Tabernas Desert (Almeria, Spain).</title>
        <authorList>
            <person name="Molina-Menor E."/>
            <person name="Vidal-Verdu A."/>
            <person name="Calonge A."/>
            <person name="Satari L."/>
            <person name="Pereto Magraner J."/>
            <person name="Porcar Miralles M."/>
        </authorList>
    </citation>
    <scope>NUCLEOTIDE SEQUENCE [LARGE SCALE GENOMIC DNA]</scope>
    <source>
        <strain evidence="2 3">T6</strain>
    </source>
</reference>
<feature type="transmembrane region" description="Helical" evidence="1">
    <location>
        <begin position="7"/>
        <end position="26"/>
    </location>
</feature>
<protein>
    <submittedName>
        <fullName evidence="2">YbaN family protein</fullName>
    </submittedName>
</protein>
<sequence length="127" mass="13879">MRGPQRWLWLCGGYLNLALAAIGAVLPLMPTTVFLLMAAWCFGRASPALRAKLLAHPRFGPTLRNWQDHGCISRRAKKAAILGMALSWLVVAVIFHNFLASAITAGCLVTVGSFIVTRPSQPSQRHE</sequence>
<keyword evidence="1" id="KW-1133">Transmembrane helix</keyword>
<evidence type="ECO:0000313" key="3">
    <source>
        <dbReference type="Proteomes" id="UP000606490"/>
    </source>
</evidence>
<dbReference type="PANTHER" id="PTHR35813">
    <property type="entry name" value="INNER MEMBRANE PROTEIN YBAN"/>
    <property type="match status" value="1"/>
</dbReference>
<evidence type="ECO:0000256" key="1">
    <source>
        <dbReference type="SAM" id="Phobius"/>
    </source>
</evidence>
<feature type="transmembrane region" description="Helical" evidence="1">
    <location>
        <begin position="101"/>
        <end position="117"/>
    </location>
</feature>
<name>A0ABS1VCP8_9PROT</name>
<comment type="caution">
    <text evidence="2">The sequence shown here is derived from an EMBL/GenBank/DDBJ whole genome shotgun (WGS) entry which is preliminary data.</text>
</comment>
<dbReference type="RefSeq" id="WP_202829194.1">
    <property type="nucleotide sequence ID" value="NZ_JAEUXJ010000041.1"/>
</dbReference>
<dbReference type="InterPro" id="IPR007401">
    <property type="entry name" value="DUF454"/>
</dbReference>
<proteinExistence type="predicted"/>
<keyword evidence="1" id="KW-0812">Transmembrane</keyword>
<organism evidence="2 3">
    <name type="scientific">Belnapia mucosa</name>
    <dbReference type="NCBI Taxonomy" id="2804532"/>
    <lineage>
        <taxon>Bacteria</taxon>
        <taxon>Pseudomonadati</taxon>
        <taxon>Pseudomonadota</taxon>
        <taxon>Alphaproteobacteria</taxon>
        <taxon>Acetobacterales</taxon>
        <taxon>Roseomonadaceae</taxon>
        <taxon>Belnapia</taxon>
    </lineage>
</organism>